<reference evidence="5 6" key="1">
    <citation type="journal article" date="2010" name="Stand. Genomic Sci.">
        <title>Complete genome sequence of Cellulomonas flavigena type strain (134).</title>
        <authorList>
            <person name="Abt B."/>
            <person name="Foster B."/>
            <person name="Lapidus A."/>
            <person name="Clum A."/>
            <person name="Sun H."/>
            <person name="Pukall R."/>
            <person name="Lucas S."/>
            <person name="Glavina Del Rio T."/>
            <person name="Nolan M."/>
            <person name="Tice H."/>
            <person name="Cheng J.F."/>
            <person name="Pitluck S."/>
            <person name="Liolios K."/>
            <person name="Ivanova N."/>
            <person name="Mavromatis K."/>
            <person name="Ovchinnikova G."/>
            <person name="Pati A."/>
            <person name="Goodwin L."/>
            <person name="Chen A."/>
            <person name="Palaniappan K."/>
            <person name="Land M."/>
            <person name="Hauser L."/>
            <person name="Chang Y.J."/>
            <person name="Jeffries C.D."/>
            <person name="Rohde M."/>
            <person name="Goker M."/>
            <person name="Woyke T."/>
            <person name="Bristow J."/>
            <person name="Eisen J.A."/>
            <person name="Markowitz V."/>
            <person name="Hugenholtz P."/>
            <person name="Kyrpides N.C."/>
            <person name="Klenk H.P."/>
        </authorList>
    </citation>
    <scope>NUCLEOTIDE SEQUENCE [LARGE SCALE GENOMIC DNA]</scope>
    <source>
        <strain evidence="6">ATCC 482 / DSM 20109 / BCRC 11376 / JCM 18109 / NBRC 3775 / NCIMB 8073 / NRS 134</strain>
    </source>
</reference>
<feature type="domain" description="HIT" evidence="4">
    <location>
        <begin position="9"/>
        <end position="117"/>
    </location>
</feature>
<dbReference type="EMBL" id="CP001964">
    <property type="protein sequence ID" value="ADG73245.1"/>
    <property type="molecule type" value="Genomic_DNA"/>
</dbReference>
<dbReference type="eggNOG" id="COG0537">
    <property type="taxonomic scope" value="Bacteria"/>
</dbReference>
<feature type="short sequence motif" description="Histidine triad motif" evidence="2 3">
    <location>
        <begin position="102"/>
        <end position="106"/>
    </location>
</feature>
<dbReference type="GO" id="GO:0009117">
    <property type="term" value="P:nucleotide metabolic process"/>
    <property type="evidence" value="ECO:0007669"/>
    <property type="project" value="TreeGrafter"/>
</dbReference>
<dbReference type="SUPFAM" id="SSF54197">
    <property type="entry name" value="HIT-like"/>
    <property type="match status" value="1"/>
</dbReference>
<dbReference type="Pfam" id="PF01230">
    <property type="entry name" value="HIT"/>
    <property type="match status" value="1"/>
</dbReference>
<dbReference type="RefSeq" id="WP_013115579.1">
    <property type="nucleotide sequence ID" value="NC_014151.1"/>
</dbReference>
<dbReference type="Gene3D" id="3.30.428.10">
    <property type="entry name" value="HIT-like"/>
    <property type="match status" value="1"/>
</dbReference>
<dbReference type="PROSITE" id="PS51084">
    <property type="entry name" value="HIT_2"/>
    <property type="match status" value="1"/>
</dbReference>
<evidence type="ECO:0000256" key="2">
    <source>
        <dbReference type="PIRSR" id="PIRSR601310-3"/>
    </source>
</evidence>
<accession>D5UH42</accession>
<dbReference type="STRING" id="446466.Cfla_0327"/>
<evidence type="ECO:0000256" key="1">
    <source>
        <dbReference type="PIRSR" id="PIRSR601310-1"/>
    </source>
</evidence>
<dbReference type="PANTHER" id="PTHR46648:SF1">
    <property type="entry name" value="ADENOSINE 5'-MONOPHOSPHORAMIDASE HNT1"/>
    <property type="match status" value="1"/>
</dbReference>
<dbReference type="KEGG" id="cfl:Cfla_0327"/>
<dbReference type="InterPro" id="IPR036265">
    <property type="entry name" value="HIT-like_sf"/>
</dbReference>
<organism evidence="5 6">
    <name type="scientific">Cellulomonas flavigena (strain ATCC 482 / DSM 20109 / BCRC 11376 / JCM 18109 / NBRC 3775 / NCIMB 8073 / NRS 134)</name>
    <dbReference type="NCBI Taxonomy" id="446466"/>
    <lineage>
        <taxon>Bacteria</taxon>
        <taxon>Bacillati</taxon>
        <taxon>Actinomycetota</taxon>
        <taxon>Actinomycetes</taxon>
        <taxon>Micrococcales</taxon>
        <taxon>Cellulomonadaceae</taxon>
        <taxon>Cellulomonas</taxon>
    </lineage>
</organism>
<sequence length="144" mass="16257">MTHETAGCIFCEIVAGRAEVSLVHEDETVVAWMDLNPVVRGHLLVVPRRHAVGLEDLDVATGAHMWEVAHELSRTLRRSELRCDGINLLLCDGVVAFQTVFHVHLHVIPRHEGDGWTLNHTAHERARALLDEDARIVRDALERR</sequence>
<evidence type="ECO:0000313" key="6">
    <source>
        <dbReference type="Proteomes" id="UP000000849"/>
    </source>
</evidence>
<dbReference type="PANTHER" id="PTHR46648">
    <property type="entry name" value="HIT FAMILY PROTEIN 1"/>
    <property type="match status" value="1"/>
</dbReference>
<dbReference type="OrthoDB" id="9784774at2"/>
<dbReference type="AlphaFoldDB" id="D5UH42"/>
<dbReference type="InterPro" id="IPR011146">
    <property type="entry name" value="HIT-like"/>
</dbReference>
<feature type="active site" description="Tele-AMP-histidine intermediate" evidence="1">
    <location>
        <position position="104"/>
    </location>
</feature>
<dbReference type="HOGENOM" id="CLU_056776_3_3_11"/>
<dbReference type="InterPro" id="IPR001310">
    <property type="entry name" value="Histidine_triad_HIT"/>
</dbReference>
<proteinExistence type="predicted"/>
<dbReference type="Proteomes" id="UP000000849">
    <property type="component" value="Chromosome"/>
</dbReference>
<evidence type="ECO:0000313" key="5">
    <source>
        <dbReference type="EMBL" id="ADG73245.1"/>
    </source>
</evidence>
<gene>
    <name evidence="5" type="ordered locus">Cfla_0327</name>
</gene>
<name>D5UH42_CELFN</name>
<protein>
    <submittedName>
        <fullName evidence="5">Histidine triad (HIT) protein</fullName>
    </submittedName>
</protein>
<dbReference type="GO" id="GO:0003824">
    <property type="term" value="F:catalytic activity"/>
    <property type="evidence" value="ECO:0007669"/>
    <property type="project" value="InterPro"/>
</dbReference>
<keyword evidence="6" id="KW-1185">Reference proteome</keyword>
<dbReference type="PRINTS" id="PR00332">
    <property type="entry name" value="HISTRIAD"/>
</dbReference>
<evidence type="ECO:0000259" key="4">
    <source>
        <dbReference type="PROSITE" id="PS51084"/>
    </source>
</evidence>
<evidence type="ECO:0000256" key="3">
    <source>
        <dbReference type="PROSITE-ProRule" id="PRU00464"/>
    </source>
</evidence>